<dbReference type="OrthoDB" id="3970464at2759"/>
<evidence type="ECO:0000256" key="15">
    <source>
        <dbReference type="ARBA" id="ARBA00023239"/>
    </source>
</evidence>
<evidence type="ECO:0000259" key="18">
    <source>
        <dbReference type="SMART" id="SM00829"/>
    </source>
</evidence>
<dbReference type="InterPro" id="IPR002328">
    <property type="entry name" value="ADH_Zn_CS"/>
</dbReference>
<dbReference type="FunFam" id="3.40.50.720:FF:000039">
    <property type="entry name" value="Alcohol dehydrogenase AdhP"/>
    <property type="match status" value="1"/>
</dbReference>
<evidence type="ECO:0000256" key="4">
    <source>
        <dbReference type="ARBA" id="ARBA00007812"/>
    </source>
</evidence>
<proteinExistence type="inferred from homology"/>
<dbReference type="STRING" id="1073089.A0A1L9RFB1"/>
<dbReference type="InterPro" id="IPR012001">
    <property type="entry name" value="Thiamin_PyroP_enz_TPP-bd_dom"/>
</dbReference>
<keyword evidence="12" id="KW-0560">Oxidoreductase</keyword>
<sequence>MAPTSLSISDSVPAMQWALVPKRSSGSSIKPEYIQIPVPAIAADDVLVQIKFSGVCYQHSETWKDEAWTKTHPIGGHEGTGLVVAVGENVDNLAVADRVGVQWANQSCGNCDFCHSGCEPLCPDARFSGYTVDGTFQQYAVCKATHVVRIPDDVALDEAASILCSSGTVYKALKESNAQPGQIVAIAGQGGLTSFACQLAKACGFRVLALANEANVTAMKLLGVAFFVDCLSPDVVSEVKSVTGGGPHATLVVTAEETLFHQAIQFVRPRGTVVAVGVPAGGIQTDLFVPMMRMVNIKGSCVANSSETAEALGVVTQAKLNIPHRVLELQDLPGIHELIDKGELQERVVLSLPEPHQDDPSDGAFALSPRVPEFSQSQYNIGTYLAYRLEELGIRDYFVVPGDFNLILLDQILKSEYLRMVGCCNELNAGYAADGYARSSPTRVAVVMVTFMVGSLSVVNAIAGAYSDRLRVVVVCSCPKSITFGQNRVIHHTLGVPDRDQSLRMYREVTTASVRLSRDQKSARQTLDQTLVQCVENSLPVYIEIPADISEMPCDSPQPLAFQRPDLAPANQLQEAIHAVTDAWNSAHRPVVLIGALARSVLPETLVAVLDKLGCAVFCQPDAKSLVPENYPQFAGTFWSKALEPALCGETVMNSDLWVVIGGRWSDYHTLGDTLDISKESYRVLDLQDEYIQAPESHIIQGIPLAQALTALVKSDIKKKPIAMELTKQESHPMSMNNTTLTVASILSGIEHLLRPQDTLIAETGDSWFNAQRIRLPHGTDFQMQMIYGSIGWSLPATMGSQLARPDGRTVLMIGDGSFQMTAQEVSTMIRMRMNAVVFIFNNLGYGIETAIHEGPYNYISNWNYAAFTSSLSGVFHTQDLDNPYLSSAEKQKEMDPSVFAMQIKTHGELLVALNRVQREPEKLAILECCIEPKDISDLLVRFGSAVGKKH</sequence>
<dbReference type="Pfam" id="PF00205">
    <property type="entry name" value="TPP_enzyme_M"/>
    <property type="match status" value="1"/>
</dbReference>
<keyword evidence="20" id="KW-1185">Reference proteome</keyword>
<dbReference type="Gene3D" id="3.40.50.970">
    <property type="match status" value="2"/>
</dbReference>
<evidence type="ECO:0000256" key="11">
    <source>
        <dbReference type="ARBA" id="ARBA00022842"/>
    </source>
</evidence>
<dbReference type="GO" id="GO:0004022">
    <property type="term" value="F:alcohol dehydrogenase (NAD+) activity"/>
    <property type="evidence" value="ECO:0007669"/>
    <property type="project" value="UniProtKB-ARBA"/>
</dbReference>
<dbReference type="InterPro" id="IPR012110">
    <property type="entry name" value="PDC/IPDC-like"/>
</dbReference>
<evidence type="ECO:0000256" key="6">
    <source>
        <dbReference type="ARBA" id="ARBA00013202"/>
    </source>
</evidence>
<dbReference type="PROSITE" id="PS00059">
    <property type="entry name" value="ADH_ZINC"/>
    <property type="match status" value="1"/>
</dbReference>
<dbReference type="CDD" id="cd02005">
    <property type="entry name" value="TPP_PDC_IPDC"/>
    <property type="match status" value="1"/>
</dbReference>
<evidence type="ECO:0000313" key="20">
    <source>
        <dbReference type="Proteomes" id="UP000184383"/>
    </source>
</evidence>
<dbReference type="InterPro" id="IPR047214">
    <property type="entry name" value="TPP_PDC_IPDC"/>
</dbReference>
<dbReference type="Pfam" id="PF00107">
    <property type="entry name" value="ADH_zinc_N"/>
    <property type="match status" value="1"/>
</dbReference>
<dbReference type="PANTHER" id="PTHR43452">
    <property type="entry name" value="PYRUVATE DECARBOXYLASE"/>
    <property type="match status" value="1"/>
</dbReference>
<evidence type="ECO:0000256" key="12">
    <source>
        <dbReference type="ARBA" id="ARBA00023002"/>
    </source>
</evidence>
<dbReference type="AlphaFoldDB" id="A0A1L9RFB1"/>
<evidence type="ECO:0000256" key="8">
    <source>
        <dbReference type="ARBA" id="ARBA00022723"/>
    </source>
</evidence>
<keyword evidence="13" id="KW-0520">NAD</keyword>
<gene>
    <name evidence="19" type="ORF">ASPWEDRAFT_185948</name>
</gene>
<dbReference type="InterPro" id="IPR011766">
    <property type="entry name" value="TPP_enzyme_TPP-bd"/>
</dbReference>
<accession>A0A1L9RFB1</accession>
<keyword evidence="8 16" id="KW-0479">Metal-binding</keyword>
<dbReference type="SUPFAM" id="SSF51735">
    <property type="entry name" value="NAD(P)-binding Rossmann-fold domains"/>
    <property type="match status" value="1"/>
</dbReference>
<dbReference type="Pfam" id="PF02775">
    <property type="entry name" value="TPP_enzyme_C"/>
    <property type="match status" value="1"/>
</dbReference>
<dbReference type="GO" id="GO:0000287">
    <property type="term" value="F:magnesium ion binding"/>
    <property type="evidence" value="ECO:0007669"/>
    <property type="project" value="InterPro"/>
</dbReference>
<evidence type="ECO:0000313" key="19">
    <source>
        <dbReference type="EMBL" id="OJJ33606.1"/>
    </source>
</evidence>
<comment type="cofactor">
    <cofactor evidence="2 16">
        <name>Zn(2+)</name>
        <dbReference type="ChEBI" id="CHEBI:29105"/>
    </cofactor>
</comment>
<evidence type="ECO:0000256" key="7">
    <source>
        <dbReference type="ARBA" id="ARBA00014422"/>
    </source>
</evidence>
<dbReference type="FunFam" id="3.40.50.970:FF:000024">
    <property type="entry name" value="Pyruvate decarboxylase isozyme"/>
    <property type="match status" value="1"/>
</dbReference>
<dbReference type="VEuPathDB" id="FungiDB:ASPWEDRAFT_185948"/>
<dbReference type="SMART" id="SM00829">
    <property type="entry name" value="PKS_ER"/>
    <property type="match status" value="1"/>
</dbReference>
<feature type="domain" description="Enoyl reductase (ER)" evidence="18">
    <location>
        <begin position="26"/>
        <end position="350"/>
    </location>
</feature>
<dbReference type="GO" id="GO:0008270">
    <property type="term" value="F:zinc ion binding"/>
    <property type="evidence" value="ECO:0007669"/>
    <property type="project" value="InterPro"/>
</dbReference>
<evidence type="ECO:0000256" key="1">
    <source>
        <dbReference type="ARBA" id="ARBA00001041"/>
    </source>
</evidence>
<dbReference type="Pfam" id="PF02776">
    <property type="entry name" value="TPP_enzyme_N"/>
    <property type="match status" value="1"/>
</dbReference>
<dbReference type="InterPro" id="IPR036291">
    <property type="entry name" value="NAD(P)-bd_dom_sf"/>
</dbReference>
<evidence type="ECO:0000256" key="10">
    <source>
        <dbReference type="ARBA" id="ARBA00022833"/>
    </source>
</evidence>
<dbReference type="Proteomes" id="UP000184383">
    <property type="component" value="Unassembled WGS sequence"/>
</dbReference>
<comment type="cofactor">
    <cofactor evidence="3">
        <name>thiamine diphosphate</name>
        <dbReference type="ChEBI" id="CHEBI:58937"/>
    </cofactor>
</comment>
<evidence type="ECO:0000256" key="5">
    <source>
        <dbReference type="ARBA" id="ARBA00008072"/>
    </source>
</evidence>
<dbReference type="Gene3D" id="3.90.180.10">
    <property type="entry name" value="Medium-chain alcohol dehydrogenases, catalytic domain"/>
    <property type="match status" value="1"/>
</dbReference>
<evidence type="ECO:0000256" key="9">
    <source>
        <dbReference type="ARBA" id="ARBA00022793"/>
    </source>
</evidence>
<dbReference type="Gene3D" id="3.40.50.1220">
    <property type="entry name" value="TPP-binding domain"/>
    <property type="match status" value="1"/>
</dbReference>
<keyword evidence="11" id="KW-0460">Magnesium</keyword>
<keyword evidence="15" id="KW-0456">Lyase</keyword>
<dbReference type="EC" id="4.1.1.1" evidence="6"/>
<dbReference type="InterPro" id="IPR012000">
    <property type="entry name" value="Thiamin_PyroP_enz_cen_dom"/>
</dbReference>
<evidence type="ECO:0000256" key="16">
    <source>
        <dbReference type="RuleBase" id="RU361277"/>
    </source>
</evidence>
<evidence type="ECO:0000256" key="13">
    <source>
        <dbReference type="ARBA" id="ARBA00023027"/>
    </source>
</evidence>
<evidence type="ECO:0000256" key="2">
    <source>
        <dbReference type="ARBA" id="ARBA00001947"/>
    </source>
</evidence>
<comment type="similarity">
    <text evidence="4 17">Belongs to the TPP enzyme family.</text>
</comment>
<dbReference type="GO" id="GO:0030976">
    <property type="term" value="F:thiamine pyrophosphate binding"/>
    <property type="evidence" value="ECO:0007669"/>
    <property type="project" value="InterPro"/>
</dbReference>
<keyword evidence="9" id="KW-0210">Decarboxylase</keyword>
<dbReference type="RefSeq" id="XP_040687283.1">
    <property type="nucleotide sequence ID" value="XM_040832108.1"/>
</dbReference>
<name>A0A1L9RFB1_ASPWE</name>
<protein>
    <recommendedName>
        <fullName evidence="7">Pyruvate decarboxylase</fullName>
        <ecNumber evidence="6">4.1.1.1</ecNumber>
    </recommendedName>
</protein>
<keyword evidence="14 17" id="KW-0786">Thiamine pyrophosphate</keyword>
<dbReference type="InterPro" id="IPR020843">
    <property type="entry name" value="ER"/>
</dbReference>
<comment type="similarity">
    <text evidence="5 16">Belongs to the zinc-containing alcohol dehydrogenase family.</text>
</comment>
<evidence type="ECO:0000256" key="3">
    <source>
        <dbReference type="ARBA" id="ARBA00001964"/>
    </source>
</evidence>
<dbReference type="InterPro" id="IPR013149">
    <property type="entry name" value="ADH-like_C"/>
</dbReference>
<dbReference type="PANTHER" id="PTHR43452:SF1">
    <property type="entry name" value="PYRUVATE DECARBOXYLASE C186.09-RELATED"/>
    <property type="match status" value="1"/>
</dbReference>
<reference evidence="20" key="1">
    <citation type="journal article" date="2017" name="Genome Biol.">
        <title>Comparative genomics reveals high biological diversity and specific adaptations in the industrially and medically important fungal genus Aspergillus.</title>
        <authorList>
            <person name="de Vries R.P."/>
            <person name="Riley R."/>
            <person name="Wiebenga A."/>
            <person name="Aguilar-Osorio G."/>
            <person name="Amillis S."/>
            <person name="Uchima C.A."/>
            <person name="Anderluh G."/>
            <person name="Asadollahi M."/>
            <person name="Askin M."/>
            <person name="Barry K."/>
            <person name="Battaglia E."/>
            <person name="Bayram O."/>
            <person name="Benocci T."/>
            <person name="Braus-Stromeyer S.A."/>
            <person name="Caldana C."/>
            <person name="Canovas D."/>
            <person name="Cerqueira G.C."/>
            <person name="Chen F."/>
            <person name="Chen W."/>
            <person name="Choi C."/>
            <person name="Clum A."/>
            <person name="Dos Santos R.A."/>
            <person name="Damasio A.R."/>
            <person name="Diallinas G."/>
            <person name="Emri T."/>
            <person name="Fekete E."/>
            <person name="Flipphi M."/>
            <person name="Freyberg S."/>
            <person name="Gallo A."/>
            <person name="Gournas C."/>
            <person name="Habgood R."/>
            <person name="Hainaut M."/>
            <person name="Harispe M.L."/>
            <person name="Henrissat B."/>
            <person name="Hilden K.S."/>
            <person name="Hope R."/>
            <person name="Hossain A."/>
            <person name="Karabika E."/>
            <person name="Karaffa L."/>
            <person name="Karanyi Z."/>
            <person name="Krasevec N."/>
            <person name="Kuo A."/>
            <person name="Kusch H."/>
            <person name="LaButti K."/>
            <person name="Lagendijk E.L."/>
            <person name="Lapidus A."/>
            <person name="Levasseur A."/>
            <person name="Lindquist E."/>
            <person name="Lipzen A."/>
            <person name="Logrieco A.F."/>
            <person name="MacCabe A."/>
            <person name="Maekelae M.R."/>
            <person name="Malavazi I."/>
            <person name="Melin P."/>
            <person name="Meyer V."/>
            <person name="Mielnichuk N."/>
            <person name="Miskei M."/>
            <person name="Molnar A.P."/>
            <person name="Mule G."/>
            <person name="Ngan C.Y."/>
            <person name="Orejas M."/>
            <person name="Orosz E."/>
            <person name="Ouedraogo J.P."/>
            <person name="Overkamp K.M."/>
            <person name="Park H.-S."/>
            <person name="Perrone G."/>
            <person name="Piumi F."/>
            <person name="Punt P.J."/>
            <person name="Ram A.F."/>
            <person name="Ramon A."/>
            <person name="Rauscher S."/>
            <person name="Record E."/>
            <person name="Riano-Pachon D.M."/>
            <person name="Robert V."/>
            <person name="Roehrig J."/>
            <person name="Ruller R."/>
            <person name="Salamov A."/>
            <person name="Salih N.S."/>
            <person name="Samson R.A."/>
            <person name="Sandor E."/>
            <person name="Sanguinetti M."/>
            <person name="Schuetze T."/>
            <person name="Sepcic K."/>
            <person name="Shelest E."/>
            <person name="Sherlock G."/>
            <person name="Sophianopoulou V."/>
            <person name="Squina F.M."/>
            <person name="Sun H."/>
            <person name="Susca A."/>
            <person name="Todd R.B."/>
            <person name="Tsang A."/>
            <person name="Unkles S.E."/>
            <person name="van de Wiele N."/>
            <person name="van Rossen-Uffink D."/>
            <person name="Oliveira J.V."/>
            <person name="Vesth T.C."/>
            <person name="Visser J."/>
            <person name="Yu J.-H."/>
            <person name="Zhou M."/>
            <person name="Andersen M.R."/>
            <person name="Archer D.B."/>
            <person name="Baker S.E."/>
            <person name="Benoit I."/>
            <person name="Brakhage A.A."/>
            <person name="Braus G.H."/>
            <person name="Fischer R."/>
            <person name="Frisvad J.C."/>
            <person name="Goldman G.H."/>
            <person name="Houbraken J."/>
            <person name="Oakley B."/>
            <person name="Pocsi I."/>
            <person name="Scazzocchio C."/>
            <person name="Seiboth B."/>
            <person name="vanKuyk P.A."/>
            <person name="Wortman J."/>
            <person name="Dyer P.S."/>
            <person name="Grigoriev I.V."/>
        </authorList>
    </citation>
    <scope>NUCLEOTIDE SEQUENCE [LARGE SCALE GENOMIC DNA]</scope>
    <source>
        <strain evidence="20">DTO 134E9</strain>
    </source>
</reference>
<evidence type="ECO:0000256" key="17">
    <source>
        <dbReference type="RuleBase" id="RU362132"/>
    </source>
</evidence>
<dbReference type="Pfam" id="PF08240">
    <property type="entry name" value="ADH_N"/>
    <property type="match status" value="1"/>
</dbReference>
<dbReference type="PROSITE" id="PS00187">
    <property type="entry name" value="TPP_ENZYMES"/>
    <property type="match status" value="1"/>
</dbReference>
<organism evidence="19 20">
    <name type="scientific">Aspergillus wentii DTO 134E9</name>
    <dbReference type="NCBI Taxonomy" id="1073089"/>
    <lineage>
        <taxon>Eukaryota</taxon>
        <taxon>Fungi</taxon>
        <taxon>Dikarya</taxon>
        <taxon>Ascomycota</taxon>
        <taxon>Pezizomycotina</taxon>
        <taxon>Eurotiomycetes</taxon>
        <taxon>Eurotiomycetidae</taxon>
        <taxon>Eurotiales</taxon>
        <taxon>Aspergillaceae</taxon>
        <taxon>Aspergillus</taxon>
        <taxon>Aspergillus subgen. Cremei</taxon>
    </lineage>
</organism>
<keyword evidence="10 16" id="KW-0862">Zinc</keyword>
<dbReference type="InterPro" id="IPR011032">
    <property type="entry name" value="GroES-like_sf"/>
</dbReference>
<dbReference type="GeneID" id="63747956"/>
<dbReference type="CDD" id="cd07038">
    <property type="entry name" value="TPP_PYR_PDC_IPDC_like"/>
    <property type="match status" value="1"/>
</dbReference>
<dbReference type="GO" id="GO:0000949">
    <property type="term" value="P:aromatic amino acid family catabolic process to alcohol via Ehrlich pathway"/>
    <property type="evidence" value="ECO:0007669"/>
    <property type="project" value="TreeGrafter"/>
</dbReference>
<dbReference type="GO" id="GO:0005829">
    <property type="term" value="C:cytosol"/>
    <property type="evidence" value="ECO:0007669"/>
    <property type="project" value="TreeGrafter"/>
</dbReference>
<dbReference type="InterPro" id="IPR029035">
    <property type="entry name" value="DHS-like_NAD/FAD-binding_dom"/>
</dbReference>
<dbReference type="SUPFAM" id="SSF50129">
    <property type="entry name" value="GroES-like"/>
    <property type="match status" value="1"/>
</dbReference>
<dbReference type="GO" id="GO:0004737">
    <property type="term" value="F:pyruvate decarboxylase activity"/>
    <property type="evidence" value="ECO:0007669"/>
    <property type="project" value="UniProtKB-EC"/>
</dbReference>
<dbReference type="InterPro" id="IPR047213">
    <property type="entry name" value="TPP_PYR_PDC_IPDC-like"/>
</dbReference>
<dbReference type="InterPro" id="IPR000399">
    <property type="entry name" value="TPP-bd_CS"/>
</dbReference>
<dbReference type="InterPro" id="IPR013154">
    <property type="entry name" value="ADH-like_N"/>
</dbReference>
<dbReference type="SUPFAM" id="SSF52467">
    <property type="entry name" value="DHS-like NAD/FAD-binding domain"/>
    <property type="match status" value="1"/>
</dbReference>
<dbReference type="SUPFAM" id="SSF52518">
    <property type="entry name" value="Thiamin diphosphate-binding fold (THDP-binding)"/>
    <property type="match status" value="2"/>
</dbReference>
<dbReference type="Gene3D" id="3.40.50.720">
    <property type="entry name" value="NAD(P)-binding Rossmann-like Domain"/>
    <property type="match status" value="1"/>
</dbReference>
<evidence type="ECO:0000256" key="14">
    <source>
        <dbReference type="ARBA" id="ARBA00023052"/>
    </source>
</evidence>
<comment type="catalytic activity">
    <reaction evidence="1">
        <text>a 2-oxocarboxylate + H(+) = an aldehyde + CO2</text>
        <dbReference type="Rhea" id="RHEA:11628"/>
        <dbReference type="ChEBI" id="CHEBI:15378"/>
        <dbReference type="ChEBI" id="CHEBI:16526"/>
        <dbReference type="ChEBI" id="CHEBI:17478"/>
        <dbReference type="ChEBI" id="CHEBI:35179"/>
        <dbReference type="EC" id="4.1.1.1"/>
    </reaction>
</comment>
<dbReference type="InterPro" id="IPR029061">
    <property type="entry name" value="THDP-binding"/>
</dbReference>
<dbReference type="EMBL" id="KV878214">
    <property type="protein sequence ID" value="OJJ33606.1"/>
    <property type="molecule type" value="Genomic_DNA"/>
</dbReference>